<keyword evidence="6" id="KW-1185">Reference proteome</keyword>
<evidence type="ECO:0000256" key="2">
    <source>
        <dbReference type="ARBA" id="ARBA00022840"/>
    </source>
</evidence>
<protein>
    <submittedName>
        <fullName evidence="5">ABC transporter ATP-binding protein</fullName>
    </submittedName>
</protein>
<sequence length="540" mass="61340">MITIINLAMQYGPKLLFLDVNLNLNTGNRYGLVGANGAGKSTFFKIITKEEEPSGGTINIVKNSRIGCLKQDQFLFENTSVINSVIAGRKELWQALQEKEKLLALDICDEETGYRLGELEQIIYDNDGYTAEIFAADLLVGLGIKEEYHYQPLGCLSGGYKLRVLLAQSLFNNPDILLLDEPTNHLDIISIYWLENYLKQKFKGVLVFISHDMMFLNNVATSILDIDYGEIRQYTGNYNKFIIEKQLISEQKLNEANYLEKKIAGMQMFVDKFRAGTRSRQAQSREKQIEKIELPDIQKSSRISPYFHFKQKRPSGKLVLKVEQIAKNYAEQKVLSKVNFTIQREDKVIIIGPNGIGKSTLLKIILGKIAVDIGSYEWGYEAQISYFAQDHHELLNENISVIDWLSKQVEDKLINSLRNVLGQVLFRQDEANKNILNLSGGEGARLLLAKIILEEGNILVLDEPTNHLDIEAKETLKKALVNYPGTLILVTHDRDFASHIASRVIALTNKGIVDFKGTYQEYLIRYGNDYLDSNWVLANK</sequence>
<feature type="domain" description="ABC transporter" evidence="4">
    <location>
        <begin position="320"/>
        <end position="535"/>
    </location>
</feature>
<proteinExistence type="predicted"/>
<comment type="function">
    <text evidence="3">Part of an ABC transporter complex. Transmembrane domains (TMD) form a pore in the inner membrane and the ATP-binding domain (NBD) is responsible for energy generation.</text>
</comment>
<keyword evidence="2 5" id="KW-0067">ATP-binding</keyword>
<dbReference type="Pfam" id="PF12848">
    <property type="entry name" value="ABC_tran_Xtn"/>
    <property type="match status" value="1"/>
</dbReference>
<evidence type="ECO:0000256" key="1">
    <source>
        <dbReference type="ARBA" id="ARBA00022741"/>
    </source>
</evidence>
<dbReference type="InterPro" id="IPR032781">
    <property type="entry name" value="ABC_tran_Xtn"/>
</dbReference>
<name>A0ABZ0UXK6_9RICK</name>
<dbReference type="PANTHER" id="PTHR42855:SF2">
    <property type="entry name" value="DRUG RESISTANCE ABC TRANSPORTER,ATP-BINDING PROTEIN"/>
    <property type="match status" value="1"/>
</dbReference>
<dbReference type="SMART" id="SM00382">
    <property type="entry name" value="AAA"/>
    <property type="match status" value="2"/>
</dbReference>
<keyword evidence="1" id="KW-0547">Nucleotide-binding</keyword>
<dbReference type="CDD" id="cd03221">
    <property type="entry name" value="ABCF_EF-3"/>
    <property type="match status" value="2"/>
</dbReference>
<dbReference type="InterPro" id="IPR003439">
    <property type="entry name" value="ABC_transporter-like_ATP-bd"/>
</dbReference>
<dbReference type="Proteomes" id="UP001326613">
    <property type="component" value="Chromosome"/>
</dbReference>
<organism evidence="5 6">
    <name type="scientific">Candidatus Trichorickettsia mobilis</name>
    <dbReference type="NCBI Taxonomy" id="1346319"/>
    <lineage>
        <taxon>Bacteria</taxon>
        <taxon>Pseudomonadati</taxon>
        <taxon>Pseudomonadota</taxon>
        <taxon>Alphaproteobacteria</taxon>
        <taxon>Rickettsiales</taxon>
        <taxon>Rickettsiaceae</taxon>
        <taxon>Rickettsieae</taxon>
        <taxon>Candidatus Trichorickettsia</taxon>
    </lineage>
</organism>
<dbReference type="InterPro" id="IPR003593">
    <property type="entry name" value="AAA+_ATPase"/>
</dbReference>
<dbReference type="InterPro" id="IPR051309">
    <property type="entry name" value="ABCF_ATPase"/>
</dbReference>
<evidence type="ECO:0000313" key="6">
    <source>
        <dbReference type="Proteomes" id="UP001326613"/>
    </source>
</evidence>
<gene>
    <name evidence="5" type="ORF">Trichorick_01268</name>
</gene>
<dbReference type="Gene3D" id="3.40.50.300">
    <property type="entry name" value="P-loop containing nucleotide triphosphate hydrolases"/>
    <property type="match status" value="2"/>
</dbReference>
<dbReference type="EMBL" id="CP112932">
    <property type="protein sequence ID" value="WPY01357.1"/>
    <property type="molecule type" value="Genomic_DNA"/>
</dbReference>
<reference evidence="5 6" key="1">
    <citation type="submission" date="2022-10" db="EMBL/GenBank/DDBJ databases">
        <title>Host association and intracellularity evolved multiple times independently in the Rickettsiales.</title>
        <authorList>
            <person name="Castelli M."/>
            <person name="Nardi T."/>
            <person name="Gammuto L."/>
            <person name="Bellinzona G."/>
            <person name="Sabaneyeva E."/>
            <person name="Potekhin A."/>
            <person name="Serra V."/>
            <person name="Petroni G."/>
            <person name="Sassera D."/>
        </authorList>
    </citation>
    <scope>NUCLEOTIDE SEQUENCE [LARGE SCALE GENOMIC DNA]</scope>
    <source>
        <strain evidence="5 6">Kr 154-4</strain>
    </source>
</reference>
<dbReference type="SUPFAM" id="SSF52540">
    <property type="entry name" value="P-loop containing nucleoside triphosphate hydrolases"/>
    <property type="match status" value="2"/>
</dbReference>
<evidence type="ECO:0000256" key="3">
    <source>
        <dbReference type="ARBA" id="ARBA00024725"/>
    </source>
</evidence>
<accession>A0ABZ0UXK6</accession>
<dbReference type="Pfam" id="PF00005">
    <property type="entry name" value="ABC_tran"/>
    <property type="match status" value="2"/>
</dbReference>
<dbReference type="GO" id="GO:0005524">
    <property type="term" value="F:ATP binding"/>
    <property type="evidence" value="ECO:0007669"/>
    <property type="project" value="UniProtKB-KW"/>
</dbReference>
<dbReference type="RefSeq" id="WP_323738136.1">
    <property type="nucleotide sequence ID" value="NZ_CP112932.1"/>
</dbReference>
<evidence type="ECO:0000259" key="4">
    <source>
        <dbReference type="PROSITE" id="PS50893"/>
    </source>
</evidence>
<dbReference type="PROSITE" id="PS50893">
    <property type="entry name" value="ABC_TRANSPORTER_2"/>
    <property type="match status" value="2"/>
</dbReference>
<evidence type="ECO:0000313" key="5">
    <source>
        <dbReference type="EMBL" id="WPY01357.1"/>
    </source>
</evidence>
<dbReference type="PANTHER" id="PTHR42855">
    <property type="entry name" value="ABC TRANSPORTER ATP-BINDING SUBUNIT"/>
    <property type="match status" value="1"/>
</dbReference>
<feature type="domain" description="ABC transporter" evidence="4">
    <location>
        <begin position="2"/>
        <end position="253"/>
    </location>
</feature>
<dbReference type="InterPro" id="IPR027417">
    <property type="entry name" value="P-loop_NTPase"/>
</dbReference>